<dbReference type="InterPro" id="IPR000064">
    <property type="entry name" value="NLP_P60_dom"/>
</dbReference>
<evidence type="ECO:0000256" key="2">
    <source>
        <dbReference type="ARBA" id="ARBA00022670"/>
    </source>
</evidence>
<organism evidence="6 7">
    <name type="scientific">Candidatus Phaeomarinibacter ectocarpi</name>
    <dbReference type="NCBI Taxonomy" id="1458461"/>
    <lineage>
        <taxon>Bacteria</taxon>
        <taxon>Pseudomonadati</taxon>
        <taxon>Pseudomonadota</taxon>
        <taxon>Alphaproteobacteria</taxon>
        <taxon>Hyphomicrobiales</taxon>
        <taxon>Parvibaculaceae</taxon>
        <taxon>Candidatus Phaeomarinibacter</taxon>
    </lineage>
</organism>
<feature type="domain" description="NlpC/P60" evidence="5">
    <location>
        <begin position="161"/>
        <end position="284"/>
    </location>
</feature>
<evidence type="ECO:0000313" key="7">
    <source>
        <dbReference type="Proteomes" id="UP000032160"/>
    </source>
</evidence>
<keyword evidence="7" id="KW-1185">Reference proteome</keyword>
<protein>
    <submittedName>
        <fullName evidence="6">NLP/P60 family lipoprotein</fullName>
    </submittedName>
</protein>
<dbReference type="InterPro" id="IPR051794">
    <property type="entry name" value="PG_Endopeptidase_C40"/>
</dbReference>
<dbReference type="GO" id="GO:0006508">
    <property type="term" value="P:proteolysis"/>
    <property type="evidence" value="ECO:0007669"/>
    <property type="project" value="UniProtKB-KW"/>
</dbReference>
<gene>
    <name evidence="6" type="ORF">BN1012_Phect1686</name>
</gene>
<dbReference type="Pfam" id="PF00877">
    <property type="entry name" value="NLPC_P60"/>
    <property type="match status" value="1"/>
</dbReference>
<keyword evidence="2" id="KW-0645">Protease</keyword>
<dbReference type="Gene3D" id="2.30.30.40">
    <property type="entry name" value="SH3 Domains"/>
    <property type="match status" value="1"/>
</dbReference>
<dbReference type="OrthoDB" id="9813368at2"/>
<dbReference type="Proteomes" id="UP000032160">
    <property type="component" value="Chromosome I"/>
</dbReference>
<proteinExistence type="inferred from homology"/>
<dbReference type="KEGG" id="pect:BN1012_Phect1686"/>
<dbReference type="InterPro" id="IPR041382">
    <property type="entry name" value="SH3_16"/>
</dbReference>
<dbReference type="HOGENOM" id="CLU_016043_13_3_5"/>
<dbReference type="PANTHER" id="PTHR47359">
    <property type="entry name" value="PEPTIDOGLYCAN DL-ENDOPEPTIDASE CWLO"/>
    <property type="match status" value="1"/>
</dbReference>
<evidence type="ECO:0000259" key="5">
    <source>
        <dbReference type="PROSITE" id="PS51935"/>
    </source>
</evidence>
<keyword evidence="4" id="KW-0788">Thiol protease</keyword>
<accession>X5MLY2</accession>
<comment type="similarity">
    <text evidence="1">Belongs to the peptidase C40 family.</text>
</comment>
<keyword evidence="6" id="KW-0449">Lipoprotein</keyword>
<dbReference type="EMBL" id="HG966617">
    <property type="protein sequence ID" value="CDO59900.1"/>
    <property type="molecule type" value="Genomic_DNA"/>
</dbReference>
<dbReference type="PROSITE" id="PS51935">
    <property type="entry name" value="NLPC_P60"/>
    <property type="match status" value="1"/>
</dbReference>
<sequence>MASLRPALDPRLNAFRDDLAADALKGQVEASRFVSGRPAHVTVPVTALRRRPEADGPRDTELLRGESVSVFDEADGFAWVQSQRDAYVGYVSLDALGTGTPAPTHRVSALRSFIYGEADLKSPMNNWVSLNSPLVVSGTQGRFSALAGGGYVFSDHLLAMDVFAPDYVSIAEQFLETPYLWGGRSSLGLDCSGLVQCALEATGIPCPRDTDMQEAALGSAMPDSEPLQRGDLLFWKGHVGIMADGATLLHANATHMKTVEEAVEPAIARIAQTDGPVTSVKRLPALSR</sequence>
<dbReference type="AlphaFoldDB" id="X5MLY2"/>
<keyword evidence="3" id="KW-0378">Hydrolase</keyword>
<evidence type="ECO:0000256" key="3">
    <source>
        <dbReference type="ARBA" id="ARBA00022801"/>
    </source>
</evidence>
<name>X5MLY2_9HYPH</name>
<dbReference type="PANTHER" id="PTHR47359:SF3">
    <property type="entry name" value="NLP_P60 DOMAIN-CONTAINING PROTEIN-RELATED"/>
    <property type="match status" value="1"/>
</dbReference>
<dbReference type="SUPFAM" id="SSF54001">
    <property type="entry name" value="Cysteine proteinases"/>
    <property type="match status" value="1"/>
</dbReference>
<evidence type="ECO:0000256" key="4">
    <source>
        <dbReference type="ARBA" id="ARBA00022807"/>
    </source>
</evidence>
<dbReference type="Gene3D" id="3.90.1720.10">
    <property type="entry name" value="endopeptidase domain like (from Nostoc punctiforme)"/>
    <property type="match status" value="1"/>
</dbReference>
<dbReference type="Pfam" id="PF18348">
    <property type="entry name" value="SH3_16"/>
    <property type="match status" value="1"/>
</dbReference>
<dbReference type="STRING" id="1458461.BN1012_Phect1686"/>
<reference evidence="6 7" key="1">
    <citation type="journal article" date="2014" name="Front. Genet.">
        <title>Genome and metabolic network of "Candidatus Phaeomarinobacter ectocarpi" Ec32, a new candidate genus of Alphaproteobacteria frequently associated with brown algae.</title>
        <authorList>
            <person name="Dittami S.M."/>
            <person name="Barbeyron T."/>
            <person name="Boyen C."/>
            <person name="Cambefort J."/>
            <person name="Collet G."/>
            <person name="Delage L."/>
            <person name="Gobet A."/>
            <person name="Groisillier A."/>
            <person name="Leblanc C."/>
            <person name="Michel G."/>
            <person name="Scornet D."/>
            <person name="Siegel A."/>
            <person name="Tapia J.E."/>
            <person name="Tonon T."/>
        </authorList>
    </citation>
    <scope>NUCLEOTIDE SEQUENCE [LARGE SCALE GENOMIC DNA]</scope>
    <source>
        <strain evidence="6 7">Ec32</strain>
    </source>
</reference>
<dbReference type="GO" id="GO:0008234">
    <property type="term" value="F:cysteine-type peptidase activity"/>
    <property type="evidence" value="ECO:0007669"/>
    <property type="project" value="UniProtKB-KW"/>
</dbReference>
<dbReference type="InterPro" id="IPR038765">
    <property type="entry name" value="Papain-like_cys_pep_sf"/>
</dbReference>
<evidence type="ECO:0000313" key="6">
    <source>
        <dbReference type="EMBL" id="CDO59900.1"/>
    </source>
</evidence>
<evidence type="ECO:0000256" key="1">
    <source>
        <dbReference type="ARBA" id="ARBA00007074"/>
    </source>
</evidence>
<dbReference type="RefSeq" id="WP_043948069.1">
    <property type="nucleotide sequence ID" value="NZ_HG966617.1"/>
</dbReference>
<dbReference type="PATRIC" id="fig|1458461.3.peg.1688"/>